<keyword evidence="3" id="KW-0479">Metal-binding</keyword>
<dbReference type="Pfam" id="PF00355">
    <property type="entry name" value="Rieske"/>
    <property type="match status" value="1"/>
</dbReference>
<evidence type="ECO:0000313" key="8">
    <source>
        <dbReference type="EMBL" id="CAB4721060.1"/>
    </source>
</evidence>
<dbReference type="Gene3D" id="3.90.380.10">
    <property type="entry name" value="Naphthalene 1,2-dioxygenase Alpha Subunit, Chain A, domain 1"/>
    <property type="match status" value="1"/>
</dbReference>
<evidence type="ECO:0000256" key="5">
    <source>
        <dbReference type="ARBA" id="ARBA00023004"/>
    </source>
</evidence>
<dbReference type="GO" id="GO:0051537">
    <property type="term" value="F:2 iron, 2 sulfur cluster binding"/>
    <property type="evidence" value="ECO:0007669"/>
    <property type="project" value="UniProtKB-KW"/>
</dbReference>
<evidence type="ECO:0000256" key="1">
    <source>
        <dbReference type="ARBA" id="ARBA00001962"/>
    </source>
</evidence>
<reference evidence="8" key="1">
    <citation type="submission" date="2020-05" db="EMBL/GenBank/DDBJ databases">
        <authorList>
            <person name="Chiriac C."/>
            <person name="Salcher M."/>
            <person name="Ghai R."/>
            <person name="Kavagutti S V."/>
        </authorList>
    </citation>
    <scope>NUCLEOTIDE SEQUENCE</scope>
</reference>
<dbReference type="AlphaFoldDB" id="A0A6J6RAQ0"/>
<evidence type="ECO:0000256" key="3">
    <source>
        <dbReference type="ARBA" id="ARBA00022723"/>
    </source>
</evidence>
<dbReference type="SUPFAM" id="SSF50022">
    <property type="entry name" value="ISP domain"/>
    <property type="match status" value="1"/>
</dbReference>
<dbReference type="EMBL" id="CAEZYH010000039">
    <property type="protein sequence ID" value="CAB4721060.1"/>
    <property type="molecule type" value="Genomic_DNA"/>
</dbReference>
<feature type="domain" description="Rieske" evidence="7">
    <location>
        <begin position="67"/>
        <end position="164"/>
    </location>
</feature>
<dbReference type="SUPFAM" id="SSF55961">
    <property type="entry name" value="Bet v1-like"/>
    <property type="match status" value="1"/>
</dbReference>
<dbReference type="InterPro" id="IPR015879">
    <property type="entry name" value="Ring_hydroxy_dOase_asu_C_dom"/>
</dbReference>
<comment type="cofactor">
    <cofactor evidence="1">
        <name>Fe cation</name>
        <dbReference type="ChEBI" id="CHEBI:24875"/>
    </cofactor>
</comment>
<dbReference type="PANTHER" id="PTHR43756:SF5">
    <property type="entry name" value="CHOLINE MONOOXYGENASE, CHLOROPLASTIC"/>
    <property type="match status" value="1"/>
</dbReference>
<keyword evidence="5" id="KW-0408">Iron</keyword>
<protein>
    <submittedName>
        <fullName evidence="8">Unannotated protein</fullName>
    </submittedName>
</protein>
<evidence type="ECO:0000256" key="2">
    <source>
        <dbReference type="ARBA" id="ARBA00022714"/>
    </source>
</evidence>
<organism evidence="8">
    <name type="scientific">freshwater metagenome</name>
    <dbReference type="NCBI Taxonomy" id="449393"/>
    <lineage>
        <taxon>unclassified sequences</taxon>
        <taxon>metagenomes</taxon>
        <taxon>ecological metagenomes</taxon>
    </lineage>
</organism>
<dbReference type="PROSITE" id="PS51296">
    <property type="entry name" value="RIESKE"/>
    <property type="match status" value="1"/>
</dbReference>
<evidence type="ECO:0000256" key="6">
    <source>
        <dbReference type="ARBA" id="ARBA00023014"/>
    </source>
</evidence>
<gene>
    <name evidence="8" type="ORF">UFOPK2658_01030</name>
</gene>
<proteinExistence type="predicted"/>
<evidence type="ECO:0000256" key="4">
    <source>
        <dbReference type="ARBA" id="ARBA00023002"/>
    </source>
</evidence>
<keyword evidence="4" id="KW-0560">Oxidoreductase</keyword>
<dbReference type="GO" id="GO:0016491">
    <property type="term" value="F:oxidoreductase activity"/>
    <property type="evidence" value="ECO:0007669"/>
    <property type="project" value="UniProtKB-KW"/>
</dbReference>
<keyword evidence="6" id="KW-0411">Iron-sulfur</keyword>
<dbReference type="Gene3D" id="2.102.10.10">
    <property type="entry name" value="Rieske [2Fe-2S] iron-sulphur domain"/>
    <property type="match status" value="1"/>
</dbReference>
<evidence type="ECO:0000259" key="7">
    <source>
        <dbReference type="PROSITE" id="PS51296"/>
    </source>
</evidence>
<keyword evidence="2" id="KW-0001">2Fe-2S</keyword>
<accession>A0A6J6RAQ0</accession>
<dbReference type="CDD" id="cd03469">
    <property type="entry name" value="Rieske_RO_Alpha_N"/>
    <property type="match status" value="1"/>
</dbReference>
<dbReference type="InterPro" id="IPR017941">
    <property type="entry name" value="Rieske_2Fe-2S"/>
</dbReference>
<dbReference type="Pfam" id="PF00848">
    <property type="entry name" value="Ring_hydroxyl_A"/>
    <property type="match status" value="1"/>
</dbReference>
<dbReference type="InterPro" id="IPR036922">
    <property type="entry name" value="Rieske_2Fe-2S_sf"/>
</dbReference>
<name>A0A6J6RAQ0_9ZZZZ</name>
<dbReference type="PRINTS" id="PR00090">
    <property type="entry name" value="RNGDIOXGNASE"/>
</dbReference>
<dbReference type="CDD" id="cd08882">
    <property type="entry name" value="RHO_alpha_C_MupW-like"/>
    <property type="match status" value="1"/>
</dbReference>
<dbReference type="PANTHER" id="PTHR43756">
    <property type="entry name" value="CHOLINE MONOOXYGENASE, CHLOROPLASTIC"/>
    <property type="match status" value="1"/>
</dbReference>
<dbReference type="InterPro" id="IPR001663">
    <property type="entry name" value="Rng_hydr_dOase-A"/>
</dbReference>
<dbReference type="GO" id="GO:0005506">
    <property type="term" value="F:iron ion binding"/>
    <property type="evidence" value="ECO:0007669"/>
    <property type="project" value="InterPro"/>
</dbReference>
<sequence>MTAVDPRQARSPGITYQELLDTDTHPVPDVLRLEAPKYLGDEDISITRYITREWHELEKERLWSRVWQFACRTDHIPEPGDYIVYDITNQSYIVVRQPDGSIKAYPNACLHRGRKLKDYDGHCEEIRCPFHGFAWALEGELADVPAKWDFPHVEERQEQDFSLPECAVDTWAGFVFINPDKNCEPLSDFLGGINEQFEVWNLEDRWVEAHVTKIIGANWKIAQEAFSEAYHVNATHPQILPYLADTNSQVDIWENYSRVITAGLSTSPLIWYEVSQDDMMRGMLDVRVDQDSPISIPEGASARAIASSSARDRWRPMVGDRVDSMSDAEMMDSIDYTIFPNMHPWGAFNRIVYRFRPNGDDHRSSIMEVFFLSPYKGDKPKPVKRRDLSIDEPFTNASELGMLAKVFQQDVFNMARVQQGLETTRKPGITLANYQEAKVRWIHQKIGDYITNDAAPRSNGGQ</sequence>